<comment type="caution">
    <text evidence="3">The sequence shown here is derived from an EMBL/GenBank/DDBJ whole genome shotgun (WGS) entry which is preliminary data.</text>
</comment>
<dbReference type="Gene3D" id="3.50.40.10">
    <property type="entry name" value="Phenylalanyl-trna Synthetase, Chain B, domain 3"/>
    <property type="match status" value="1"/>
</dbReference>
<evidence type="ECO:0000256" key="1">
    <source>
        <dbReference type="ARBA" id="ARBA00022614"/>
    </source>
</evidence>
<dbReference type="PANTHER" id="PTHR10947">
    <property type="entry name" value="PHENYLALANYL-TRNA SYNTHETASE BETA CHAIN AND LEUCINE-RICH REPEAT-CONTAINING PROTEIN 47"/>
    <property type="match status" value="1"/>
</dbReference>
<dbReference type="PANTHER" id="PTHR10947:SF3">
    <property type="entry name" value="LEUCINE-RICH REPEAT-CONTAINING PROTEIN 47"/>
    <property type="match status" value="1"/>
</dbReference>
<accession>A0ABQ9JNH9</accession>
<name>A0ABQ9JNH9_9CUCU</name>
<dbReference type="InterPro" id="IPR045060">
    <property type="entry name" value="Phe-tRNA-ligase_IIc_bsu"/>
</dbReference>
<gene>
    <name evidence="3" type="ORF">NQ317_001293</name>
</gene>
<keyword evidence="2" id="KW-0677">Repeat</keyword>
<dbReference type="PROSITE" id="PS51450">
    <property type="entry name" value="LRR"/>
    <property type="match status" value="1"/>
</dbReference>
<dbReference type="SUPFAM" id="SSF52075">
    <property type="entry name" value="Outer arm dynein light chain 1"/>
    <property type="match status" value="1"/>
</dbReference>
<proteinExistence type="predicted"/>
<dbReference type="InterPro" id="IPR001611">
    <property type="entry name" value="Leu-rich_rpt"/>
</dbReference>
<dbReference type="Pfam" id="PF13855">
    <property type="entry name" value="LRR_8"/>
    <property type="match status" value="1"/>
</dbReference>
<dbReference type="Proteomes" id="UP001162164">
    <property type="component" value="Unassembled WGS sequence"/>
</dbReference>
<sequence>MFEGLANLSELKLHGNEIEDIPNNISMLPALKVFDISSNKVETIPGELSDCHKLKELNLKSNPISDRRLLKLIDHKKDRNKSNSEAEEDTNSVEYKFILNVTHAPENFKVLIMNSVKSVREHLVACIIQNKLHDTVCEKRNVATIATHDFNKFPPGNLIYTTCPPKELMIVPLNRGTSMSGAQLFSRLQIEANNLRKERKRNTYSGIHKYLYLIEGKPLYPCLLNDKKEVISFPPITNSDISKIEIGTTKIFIEVTSSVSQFVCKNVLDTLIKEMVFLFEKDLDVLQVKTVDHEEHLKTVYPAKTDLIFDKSVPIKISRE</sequence>
<dbReference type="InterPro" id="IPR003591">
    <property type="entry name" value="Leu-rich_rpt_typical-subtyp"/>
</dbReference>
<keyword evidence="1" id="KW-0433">Leucine-rich repeat</keyword>
<evidence type="ECO:0000313" key="4">
    <source>
        <dbReference type="Proteomes" id="UP001162164"/>
    </source>
</evidence>
<evidence type="ECO:0000256" key="2">
    <source>
        <dbReference type="ARBA" id="ARBA00022737"/>
    </source>
</evidence>
<protein>
    <recommendedName>
        <fullName evidence="5">Leucine-rich repeat-containing protein 47</fullName>
    </recommendedName>
</protein>
<dbReference type="SMART" id="SM00369">
    <property type="entry name" value="LRR_TYP"/>
    <property type="match status" value="2"/>
</dbReference>
<keyword evidence="4" id="KW-1185">Reference proteome</keyword>
<evidence type="ECO:0000313" key="3">
    <source>
        <dbReference type="EMBL" id="KAJ8979803.1"/>
    </source>
</evidence>
<evidence type="ECO:0008006" key="5">
    <source>
        <dbReference type="Google" id="ProtNLM"/>
    </source>
</evidence>
<dbReference type="InterPro" id="IPR032675">
    <property type="entry name" value="LRR_dom_sf"/>
</dbReference>
<dbReference type="EMBL" id="JAPWTJ010000313">
    <property type="protein sequence ID" value="KAJ8979803.1"/>
    <property type="molecule type" value="Genomic_DNA"/>
</dbReference>
<dbReference type="InterPro" id="IPR020825">
    <property type="entry name" value="Phe-tRNA_synthase-like_B3/B4"/>
</dbReference>
<reference evidence="3" key="1">
    <citation type="journal article" date="2023" name="Insect Mol. Biol.">
        <title>Genome sequencing provides insights into the evolution of gene families encoding plant cell wall-degrading enzymes in longhorned beetles.</title>
        <authorList>
            <person name="Shin N.R."/>
            <person name="Okamura Y."/>
            <person name="Kirsch R."/>
            <person name="Pauchet Y."/>
        </authorList>
    </citation>
    <scope>NUCLEOTIDE SEQUENCE</scope>
    <source>
        <strain evidence="3">MMC_N1</strain>
    </source>
</reference>
<dbReference type="Gene3D" id="3.80.10.10">
    <property type="entry name" value="Ribonuclease Inhibitor"/>
    <property type="match status" value="1"/>
</dbReference>
<organism evidence="3 4">
    <name type="scientific">Molorchus minor</name>
    <dbReference type="NCBI Taxonomy" id="1323400"/>
    <lineage>
        <taxon>Eukaryota</taxon>
        <taxon>Metazoa</taxon>
        <taxon>Ecdysozoa</taxon>
        <taxon>Arthropoda</taxon>
        <taxon>Hexapoda</taxon>
        <taxon>Insecta</taxon>
        <taxon>Pterygota</taxon>
        <taxon>Neoptera</taxon>
        <taxon>Endopterygota</taxon>
        <taxon>Coleoptera</taxon>
        <taxon>Polyphaga</taxon>
        <taxon>Cucujiformia</taxon>
        <taxon>Chrysomeloidea</taxon>
        <taxon>Cerambycidae</taxon>
        <taxon>Lamiinae</taxon>
        <taxon>Monochamini</taxon>
        <taxon>Molorchus</taxon>
    </lineage>
</organism>